<dbReference type="EMBL" id="CP042467">
    <property type="protein sequence ID" value="QED29766.1"/>
    <property type="molecule type" value="Genomic_DNA"/>
</dbReference>
<proteinExistence type="inferred from homology"/>
<accession>A0A5B8Y1E6</accession>
<dbReference type="SUPFAM" id="SSF111283">
    <property type="entry name" value="Putative modulator of DNA gyrase, PmbA/TldD"/>
    <property type="match status" value="1"/>
</dbReference>
<dbReference type="GO" id="GO:0006508">
    <property type="term" value="P:proteolysis"/>
    <property type="evidence" value="ECO:0007669"/>
    <property type="project" value="InterPro"/>
</dbReference>
<dbReference type="InterPro" id="IPR045569">
    <property type="entry name" value="Metalloprtase-TldD/E_C"/>
</dbReference>
<protein>
    <submittedName>
        <fullName evidence="3">TldD/PmbA family protein</fullName>
    </submittedName>
</protein>
<feature type="domain" description="Metalloprotease TldD/E C-terminal" evidence="2">
    <location>
        <begin position="306"/>
        <end position="553"/>
    </location>
</feature>
<evidence type="ECO:0000313" key="4">
    <source>
        <dbReference type="Proteomes" id="UP000321595"/>
    </source>
</evidence>
<dbReference type="OrthoDB" id="9788526at2"/>
<dbReference type="PANTHER" id="PTHR30624:SF0">
    <property type="entry name" value="METALLOPROTEASE SLR0863"/>
    <property type="match status" value="1"/>
</dbReference>
<dbReference type="AlphaFoldDB" id="A0A5B8Y1E6"/>
<dbReference type="GO" id="GO:0005829">
    <property type="term" value="C:cytosol"/>
    <property type="evidence" value="ECO:0007669"/>
    <property type="project" value="TreeGrafter"/>
</dbReference>
<dbReference type="Proteomes" id="UP000321595">
    <property type="component" value="Chromosome"/>
</dbReference>
<dbReference type="PANTHER" id="PTHR30624">
    <property type="entry name" value="UNCHARACTERIZED PROTEIN TLDD AND PMBA"/>
    <property type="match status" value="1"/>
</dbReference>
<dbReference type="RefSeq" id="WP_146962999.1">
    <property type="nucleotide sequence ID" value="NZ_CP042467.1"/>
</dbReference>
<dbReference type="InterPro" id="IPR036059">
    <property type="entry name" value="TldD/PmbA_sf"/>
</dbReference>
<dbReference type="GO" id="GO:0008237">
    <property type="term" value="F:metallopeptidase activity"/>
    <property type="evidence" value="ECO:0007669"/>
    <property type="project" value="InterPro"/>
</dbReference>
<reference evidence="3 4" key="1">
    <citation type="submission" date="2019-08" db="EMBL/GenBank/DDBJ databases">
        <authorList>
            <person name="Liang Q."/>
        </authorList>
    </citation>
    <scope>NUCLEOTIDE SEQUENCE [LARGE SCALE GENOMIC DNA]</scope>
    <source>
        <strain evidence="3 4">V1718</strain>
    </source>
</reference>
<sequence>MKIYHQLALVLAVGLIGCGATPVRESTATTTPDTRNAIVAALKAELDRSMDMRFRDYEPPYFIAYGLNDETTTTIAARFGSVFMNDVDRERAAYVEVRVGDYTFDNFANIEGESFRLADYAPARRAPLNTDAEALRGVFWLLTDDVYKKAVSDYLTKRGSSVYDTDEKTDVPSFSKETPQTFRGPFLKGELDRDAWAKTLGEISKVLTEDEEVIDSLVDLTLTHATRYFVNSEGTDVVQESLIYSLQLSAFSRAPDGMLLDTGRSFYAREVKGLPSADTLKAEAIAMVKELKALREAPVLDPYTGPAILAPEASGVLFHEVIGHRLEGERQRNEEEGRTFKGRVGKAVLPEFLSVYDDPTLRNYEDIQLNGFYHYDQEGVAAQKAVLIEDGVLKGYLKSRSPIEGSLKSNGHGRAQGIAKPIARMSNLVIEANAAAKVPYDELKKQLMAEVKAQGKPFGLIIRDITGGSTNTSGWGYQAFKGSPRLLYKVDPDTGEETLVRGVELVGTPLTSINKIIAASDNVDVFNGYCGAESGYVPVSTVAPALLTTEIELQRKQQSNQRPPILPAPWKN</sequence>
<comment type="similarity">
    <text evidence="1">Belongs to the peptidase U62 family.</text>
</comment>
<dbReference type="KEGG" id="bbae:FRD01_21535"/>
<keyword evidence="4" id="KW-1185">Reference proteome</keyword>
<dbReference type="InterPro" id="IPR051463">
    <property type="entry name" value="Peptidase_U62_metallo"/>
</dbReference>
<organism evidence="3 4">
    <name type="scientific">Microvenator marinus</name>
    <dbReference type="NCBI Taxonomy" id="2600177"/>
    <lineage>
        <taxon>Bacteria</taxon>
        <taxon>Deltaproteobacteria</taxon>
        <taxon>Bradymonadales</taxon>
        <taxon>Microvenatoraceae</taxon>
        <taxon>Microvenator</taxon>
    </lineage>
</organism>
<evidence type="ECO:0000256" key="1">
    <source>
        <dbReference type="ARBA" id="ARBA00005836"/>
    </source>
</evidence>
<dbReference type="PROSITE" id="PS51257">
    <property type="entry name" value="PROKAR_LIPOPROTEIN"/>
    <property type="match status" value="1"/>
</dbReference>
<name>A0A5B8Y1E6_9DELT</name>
<evidence type="ECO:0000313" key="3">
    <source>
        <dbReference type="EMBL" id="QED29766.1"/>
    </source>
</evidence>
<dbReference type="Pfam" id="PF19289">
    <property type="entry name" value="PmbA_TldD_3rd"/>
    <property type="match status" value="1"/>
</dbReference>
<evidence type="ECO:0000259" key="2">
    <source>
        <dbReference type="Pfam" id="PF19289"/>
    </source>
</evidence>
<gene>
    <name evidence="3" type="ORF">FRD01_21535</name>
</gene>